<dbReference type="EMBL" id="SRLO01000082">
    <property type="protein sequence ID" value="TNN77482.1"/>
    <property type="molecule type" value="Genomic_DNA"/>
</dbReference>
<keyword evidence="3" id="KW-0732">Signal</keyword>
<feature type="chain" id="PRO_5021384583" evidence="3">
    <location>
        <begin position="16"/>
        <end position="376"/>
    </location>
</feature>
<evidence type="ECO:0000313" key="4">
    <source>
        <dbReference type="EMBL" id="TNN77482.1"/>
    </source>
</evidence>
<name>A0A4Z2IJP1_9TELE</name>
<evidence type="ECO:0000256" key="2">
    <source>
        <dbReference type="SAM" id="Phobius"/>
    </source>
</evidence>
<feature type="transmembrane region" description="Helical" evidence="2">
    <location>
        <begin position="284"/>
        <end position="309"/>
    </location>
</feature>
<protein>
    <submittedName>
        <fullName evidence="4">Uncharacterized protein</fullName>
    </submittedName>
</protein>
<gene>
    <name evidence="4" type="ORF">EYF80_012296</name>
</gene>
<keyword evidence="2" id="KW-0812">Transmembrane</keyword>
<keyword evidence="2" id="KW-0472">Membrane</keyword>
<comment type="caution">
    <text evidence="4">The sequence shown here is derived from an EMBL/GenBank/DDBJ whole genome shotgun (WGS) entry which is preliminary data.</text>
</comment>
<feature type="region of interest" description="Disordered" evidence="1">
    <location>
        <begin position="99"/>
        <end position="125"/>
    </location>
</feature>
<dbReference type="AlphaFoldDB" id="A0A4Z2IJP1"/>
<dbReference type="OrthoDB" id="10662069at2759"/>
<proteinExistence type="predicted"/>
<feature type="transmembrane region" description="Helical" evidence="2">
    <location>
        <begin position="207"/>
        <end position="229"/>
    </location>
</feature>
<evidence type="ECO:0000313" key="5">
    <source>
        <dbReference type="Proteomes" id="UP000314294"/>
    </source>
</evidence>
<evidence type="ECO:0000256" key="3">
    <source>
        <dbReference type="SAM" id="SignalP"/>
    </source>
</evidence>
<feature type="signal peptide" evidence="3">
    <location>
        <begin position="1"/>
        <end position="15"/>
    </location>
</feature>
<evidence type="ECO:0000256" key="1">
    <source>
        <dbReference type="SAM" id="MobiDB-lite"/>
    </source>
</evidence>
<dbReference type="Proteomes" id="UP000314294">
    <property type="component" value="Unassembled WGS sequence"/>
</dbReference>
<sequence length="376" mass="41477">MVLVVLVVVVVVVVGIQDSKPFGVKNVALLQAKYEEVGCAKQNKRPPEKVRQSAYMRELVEGLSNLGQSEGLRQSVQLGSDVGLQEVLAPSLPSLQTAVGPDLQELPEGPHNRQPNAPDRGFRRPPGQTDGHFASLLLIVLVSSWLHLQQVWGCSSRNLLLEAAGTVPPAHKHEGIIRIRLELCNQLPLQVALNLQTLLVVSGCKPWTVICVSVVLLVLLCWLLISRYTTSYFTIFPFLSARGGGSQARLVEVASLMVKASSSALLYCSWYPTCSPTISLGGCHWIRAVFPMVVLIIIIAQHYFLVVLVSDEWRAAAEMKQLVMRETWHREDGGGGVARMKLRGLLLSGDLYWSINQQELSQPLLHGKFQKTNQIK</sequence>
<organism evidence="4 5">
    <name type="scientific">Liparis tanakae</name>
    <name type="common">Tanaka's snailfish</name>
    <dbReference type="NCBI Taxonomy" id="230148"/>
    <lineage>
        <taxon>Eukaryota</taxon>
        <taxon>Metazoa</taxon>
        <taxon>Chordata</taxon>
        <taxon>Craniata</taxon>
        <taxon>Vertebrata</taxon>
        <taxon>Euteleostomi</taxon>
        <taxon>Actinopterygii</taxon>
        <taxon>Neopterygii</taxon>
        <taxon>Teleostei</taxon>
        <taxon>Neoteleostei</taxon>
        <taxon>Acanthomorphata</taxon>
        <taxon>Eupercaria</taxon>
        <taxon>Perciformes</taxon>
        <taxon>Cottioidei</taxon>
        <taxon>Cottales</taxon>
        <taxon>Liparidae</taxon>
        <taxon>Liparis</taxon>
    </lineage>
</organism>
<reference evidence="4 5" key="1">
    <citation type="submission" date="2019-03" db="EMBL/GenBank/DDBJ databases">
        <title>First draft genome of Liparis tanakae, snailfish: a comprehensive survey of snailfish specific genes.</title>
        <authorList>
            <person name="Kim W."/>
            <person name="Song I."/>
            <person name="Jeong J.-H."/>
            <person name="Kim D."/>
            <person name="Kim S."/>
            <person name="Ryu S."/>
            <person name="Song J.Y."/>
            <person name="Lee S.K."/>
        </authorList>
    </citation>
    <scope>NUCLEOTIDE SEQUENCE [LARGE SCALE GENOMIC DNA]</scope>
    <source>
        <tissue evidence="4">Muscle</tissue>
    </source>
</reference>
<accession>A0A4Z2IJP1</accession>
<keyword evidence="2" id="KW-1133">Transmembrane helix</keyword>
<keyword evidence="5" id="KW-1185">Reference proteome</keyword>
<feature type="transmembrane region" description="Helical" evidence="2">
    <location>
        <begin position="250"/>
        <end position="272"/>
    </location>
</feature>